<dbReference type="Gene3D" id="3.90.70.130">
    <property type="match status" value="1"/>
</dbReference>
<comment type="caution">
    <text evidence="3">The sequence shown here is derived from an EMBL/GenBank/DDBJ whole genome shotgun (WGS) entry which is preliminary data.</text>
</comment>
<proteinExistence type="predicted"/>
<evidence type="ECO:0000259" key="2">
    <source>
        <dbReference type="Pfam" id="PF07910"/>
    </source>
</evidence>
<feature type="domain" description="UFSP1/2/DUB catalytic" evidence="2">
    <location>
        <begin position="116"/>
        <end position="279"/>
    </location>
</feature>
<dbReference type="InterPro" id="IPR012462">
    <property type="entry name" value="UFSP1/2_DUB_cat"/>
</dbReference>
<protein>
    <recommendedName>
        <fullName evidence="2">UFSP1/2/DUB catalytic domain-containing protein</fullName>
    </recommendedName>
</protein>
<sequence>MLCSVNTLSTSRLGSSGFGSPHGGELMCLEMLMIDMNVSFCCSRQISPILGSQEFQTRLFADETTLSKTHMIRCMMVHRTISATPYVTAYFSDSQRQATKDAVSGNKSLFFFGGSNFVPDIPSLQRWLDLAWKNGFDVSGAHFDNKVYGCKKWIGTSECAALLRSFGLRARVVDFAPKDSRSVYLSVPGSVVAPKRRAYGPMGRYVIKNGESGKEKSGSSSSRISKGAVLMDWVWNYFSDNRPLYFQHEGHSRTIIGIQRQLQGNTFTPQYNLLVLDPADILYVDNGIAVGEELEQLKTIDGHFVEF</sequence>
<dbReference type="Proteomes" id="UP001642260">
    <property type="component" value="Unassembled WGS sequence"/>
</dbReference>
<keyword evidence="4" id="KW-1185">Reference proteome</keyword>
<organism evidence="3 4">
    <name type="scientific">Eruca vesicaria subsp. sativa</name>
    <name type="common">Garden rocket</name>
    <name type="synonym">Eruca sativa</name>
    <dbReference type="NCBI Taxonomy" id="29727"/>
    <lineage>
        <taxon>Eukaryota</taxon>
        <taxon>Viridiplantae</taxon>
        <taxon>Streptophyta</taxon>
        <taxon>Embryophyta</taxon>
        <taxon>Tracheophyta</taxon>
        <taxon>Spermatophyta</taxon>
        <taxon>Magnoliopsida</taxon>
        <taxon>eudicotyledons</taxon>
        <taxon>Gunneridae</taxon>
        <taxon>Pentapetalae</taxon>
        <taxon>rosids</taxon>
        <taxon>malvids</taxon>
        <taxon>Brassicales</taxon>
        <taxon>Brassicaceae</taxon>
        <taxon>Brassiceae</taxon>
        <taxon>Eruca</taxon>
    </lineage>
</organism>
<gene>
    <name evidence="3" type="ORF">ERUC_LOCUS18962</name>
</gene>
<dbReference type="Pfam" id="PF07910">
    <property type="entry name" value="Peptidase_C78"/>
    <property type="match status" value="1"/>
</dbReference>
<keyword evidence="1" id="KW-0378">Hydrolase</keyword>
<dbReference type="EMBL" id="CAKOAT010179044">
    <property type="protein sequence ID" value="CAH8353207.1"/>
    <property type="molecule type" value="Genomic_DNA"/>
</dbReference>
<dbReference type="AlphaFoldDB" id="A0ABC8K3T8"/>
<evidence type="ECO:0000256" key="1">
    <source>
        <dbReference type="ARBA" id="ARBA00022801"/>
    </source>
</evidence>
<evidence type="ECO:0000313" key="4">
    <source>
        <dbReference type="Proteomes" id="UP001642260"/>
    </source>
</evidence>
<dbReference type="GO" id="GO:0016787">
    <property type="term" value="F:hydrolase activity"/>
    <property type="evidence" value="ECO:0007669"/>
    <property type="project" value="UniProtKB-KW"/>
</dbReference>
<evidence type="ECO:0000313" key="3">
    <source>
        <dbReference type="EMBL" id="CAH8353207.1"/>
    </source>
</evidence>
<accession>A0ABC8K3T8</accession>
<reference evidence="3 4" key="1">
    <citation type="submission" date="2022-03" db="EMBL/GenBank/DDBJ databases">
        <authorList>
            <person name="Macdonald S."/>
            <person name="Ahmed S."/>
            <person name="Newling K."/>
        </authorList>
    </citation>
    <scope>NUCLEOTIDE SEQUENCE [LARGE SCALE GENOMIC DNA]</scope>
</reference>
<name>A0ABC8K3T8_ERUVS</name>